<gene>
    <name evidence="2" type="ORF">OXIME_000616</name>
</gene>
<dbReference type="PANTHER" id="PTHR43211">
    <property type="entry name" value="FUMARYLACETOACETATE HYDROLASE"/>
    <property type="match status" value="1"/>
</dbReference>
<dbReference type="EMBL" id="CP133772">
    <property type="protein sequence ID" value="WYY00063.1"/>
    <property type="molecule type" value="Genomic_DNA"/>
</dbReference>
<evidence type="ECO:0000259" key="1">
    <source>
        <dbReference type="Pfam" id="PF01557"/>
    </source>
</evidence>
<dbReference type="InterPro" id="IPR036663">
    <property type="entry name" value="Fumarylacetoacetase_C_sf"/>
</dbReference>
<dbReference type="Gene3D" id="3.90.850.10">
    <property type="entry name" value="Fumarylacetoacetase-like, C-terminal domain"/>
    <property type="match status" value="1"/>
</dbReference>
<dbReference type="GeneID" id="95967346"/>
<keyword evidence="2" id="KW-0378">Hydrolase</keyword>
<protein>
    <submittedName>
        <fullName evidence="2">Fumarylacetoacetate hydrolase family protein</fullName>
    </submittedName>
</protein>
<sequence>MKVARIRSDEGRYVAVYGKDRWIDVSSILNDTVDNMEKSFFSTLTRNRDKILEFIDQTPSEDLEEVVPRSFLIPVPRVNQIRDFYAFEDHVKRARERRGLDMVPEWYEIPAFYYSGTSNLFGSNDNIPYPSYTSELDYELEVGAVIGKEGRNISRGDARDYIFGLTLVNDWSARDVQRKEMKIGLGPAKAKDFATSFGPYIATMDEFSDLTNSDGKIDVSLSASVNGNIYSQGNLKSIHWDFEDMIAWASQDTTLRPGDIIMSGTVGTGCILEMGPEDHGWLKKGDVVMFHSDVLGETSNKIVEG</sequence>
<dbReference type="SUPFAM" id="SSF56529">
    <property type="entry name" value="FAH"/>
    <property type="match status" value="1"/>
</dbReference>
<proteinExistence type="predicted"/>
<dbReference type="RefSeq" id="WP_393972015.1">
    <property type="nucleotide sequence ID" value="NZ_CP133772.1"/>
</dbReference>
<name>A0AAX4NFX8_9ARCH</name>
<dbReference type="Pfam" id="PF01557">
    <property type="entry name" value="FAA_hydrolase"/>
    <property type="match status" value="1"/>
</dbReference>
<keyword evidence="3" id="KW-1185">Reference proteome</keyword>
<dbReference type="InterPro" id="IPR011234">
    <property type="entry name" value="Fumarylacetoacetase-like_C"/>
</dbReference>
<accession>A0AAX4NFX8</accession>
<dbReference type="AlphaFoldDB" id="A0AAX4NFX8"/>
<evidence type="ECO:0000313" key="2">
    <source>
        <dbReference type="EMBL" id="WYY00063.1"/>
    </source>
</evidence>
<feature type="domain" description="Fumarylacetoacetase-like C-terminal" evidence="1">
    <location>
        <begin position="81"/>
        <end position="303"/>
    </location>
</feature>
<dbReference type="KEGG" id="omr:OXIME_000616"/>
<dbReference type="GO" id="GO:0016787">
    <property type="term" value="F:hydrolase activity"/>
    <property type="evidence" value="ECO:0007669"/>
    <property type="project" value="UniProtKB-KW"/>
</dbReference>
<reference evidence="2 3" key="1">
    <citation type="submission" date="2023-09" db="EMBL/GenBank/DDBJ databases">
        <authorList>
            <person name="Golyshina O.V."/>
            <person name="Lunev E.A."/>
            <person name="Bargiela R."/>
            <person name="Gaines M.C."/>
            <person name="Daum B."/>
            <person name="Bale N.J."/>
            <person name="Koenen M."/>
            <person name="Sinninghe Damst J.S."/>
            <person name="Yakimov M."/>
            <person name="Golyshin P.N."/>
        </authorList>
    </citation>
    <scope>NUCLEOTIDE SEQUENCE [LARGE SCALE GENOMIC DNA]</scope>
    <source>
        <strain evidence="2 3">M1</strain>
    </source>
</reference>
<dbReference type="PANTHER" id="PTHR43211:SF1">
    <property type="entry name" value="BLL6422 PROTEIN"/>
    <property type="match status" value="1"/>
</dbReference>
<dbReference type="Proteomes" id="UP001451606">
    <property type="component" value="Chromosome"/>
</dbReference>
<organism evidence="2 3">
    <name type="scientific">Oxyplasma meridianum</name>
    <dbReference type="NCBI Taxonomy" id="3073602"/>
    <lineage>
        <taxon>Archaea</taxon>
        <taxon>Methanobacteriati</taxon>
        <taxon>Thermoplasmatota</taxon>
        <taxon>Thermoplasmata</taxon>
        <taxon>Thermoplasmatales</taxon>
        <taxon>Thermoplasmataceae</taxon>
        <taxon>Oxyplasma</taxon>
    </lineage>
</organism>
<evidence type="ECO:0000313" key="3">
    <source>
        <dbReference type="Proteomes" id="UP001451606"/>
    </source>
</evidence>